<comment type="caution">
    <text evidence="6">The sequence shown here is derived from an EMBL/GenBank/DDBJ whole genome shotgun (WGS) entry which is preliminary data.</text>
</comment>
<dbReference type="Gene3D" id="1.10.10.10">
    <property type="entry name" value="Winged helix-like DNA-binding domain superfamily/Winged helix DNA-binding domain"/>
    <property type="match status" value="1"/>
</dbReference>
<dbReference type="Pfam" id="PF00126">
    <property type="entry name" value="HTH_1"/>
    <property type="match status" value="1"/>
</dbReference>
<dbReference type="SUPFAM" id="SSF46785">
    <property type="entry name" value="Winged helix' DNA-binding domain"/>
    <property type="match status" value="1"/>
</dbReference>
<dbReference type="InterPro" id="IPR036388">
    <property type="entry name" value="WH-like_DNA-bd_sf"/>
</dbReference>
<proteinExistence type="inferred from homology"/>
<dbReference type="InterPro" id="IPR036390">
    <property type="entry name" value="WH_DNA-bd_sf"/>
</dbReference>
<organism evidence="6 7">
    <name type="scientific">Hamadaea flava</name>
    <dbReference type="NCBI Taxonomy" id="1742688"/>
    <lineage>
        <taxon>Bacteria</taxon>
        <taxon>Bacillati</taxon>
        <taxon>Actinomycetota</taxon>
        <taxon>Actinomycetes</taxon>
        <taxon>Micromonosporales</taxon>
        <taxon>Micromonosporaceae</taxon>
        <taxon>Hamadaea</taxon>
    </lineage>
</organism>
<comment type="similarity">
    <text evidence="1">Belongs to the LysR transcriptional regulatory family.</text>
</comment>
<evidence type="ECO:0000256" key="2">
    <source>
        <dbReference type="ARBA" id="ARBA00023015"/>
    </source>
</evidence>
<dbReference type="Proteomes" id="UP001595816">
    <property type="component" value="Unassembled WGS sequence"/>
</dbReference>
<dbReference type="SUPFAM" id="SSF53850">
    <property type="entry name" value="Periplasmic binding protein-like II"/>
    <property type="match status" value="1"/>
</dbReference>
<dbReference type="InterPro" id="IPR000847">
    <property type="entry name" value="LysR_HTH_N"/>
</dbReference>
<dbReference type="InterPro" id="IPR005119">
    <property type="entry name" value="LysR_subst-bd"/>
</dbReference>
<evidence type="ECO:0000313" key="6">
    <source>
        <dbReference type="EMBL" id="MFC4132550.1"/>
    </source>
</evidence>
<evidence type="ECO:0000256" key="1">
    <source>
        <dbReference type="ARBA" id="ARBA00009437"/>
    </source>
</evidence>
<dbReference type="PANTHER" id="PTHR30346">
    <property type="entry name" value="TRANSCRIPTIONAL DUAL REGULATOR HCAR-RELATED"/>
    <property type="match status" value="1"/>
</dbReference>
<dbReference type="PANTHER" id="PTHR30346:SF0">
    <property type="entry name" value="HCA OPERON TRANSCRIPTIONAL ACTIVATOR HCAR"/>
    <property type="match status" value="1"/>
</dbReference>
<dbReference type="PRINTS" id="PR00039">
    <property type="entry name" value="HTHLYSR"/>
</dbReference>
<sequence length="310" mass="33224">MSERGDLQLRHLAVLVAVADAGTFTDAAYDLGVSQAAVSRSIAALEAALGTRLVQRTTRQVGLTGVGVQVLAGARRVLEEVGHLQRLVEQARTELRVGYAWAALGKHTRRLQKTWAAEHPQTPLVFVQSGSVTAGLSEGLADVAVVRRPLTDPRFATALVGVESRVAAVATDNALARRRSVRLAELARYTVAIDDRTGTTTLDLWPPGTAPASVRPTHGVDEWLTLIAAGQAVGVTSEATAHQNPRPGVAYRAVRDAQPIPVLLAWWKDDPPELLADLLRLTCEIYGRAQPLALDQGSRSNLAPRFDAEP</sequence>
<evidence type="ECO:0000256" key="3">
    <source>
        <dbReference type="ARBA" id="ARBA00023125"/>
    </source>
</evidence>
<gene>
    <name evidence="6" type="ORF">ACFOZ4_18225</name>
</gene>
<dbReference type="RefSeq" id="WP_253753051.1">
    <property type="nucleotide sequence ID" value="NZ_JAMZDZ010000001.1"/>
</dbReference>
<keyword evidence="7" id="KW-1185">Reference proteome</keyword>
<accession>A0ABV8LP63</accession>
<dbReference type="PROSITE" id="PS50931">
    <property type="entry name" value="HTH_LYSR"/>
    <property type="match status" value="1"/>
</dbReference>
<keyword evidence="4" id="KW-0804">Transcription</keyword>
<evidence type="ECO:0000313" key="7">
    <source>
        <dbReference type="Proteomes" id="UP001595816"/>
    </source>
</evidence>
<name>A0ABV8LP63_9ACTN</name>
<protein>
    <submittedName>
        <fullName evidence="6">LysR family transcriptional regulator</fullName>
    </submittedName>
</protein>
<feature type="domain" description="HTH lysR-type" evidence="5">
    <location>
        <begin position="7"/>
        <end position="64"/>
    </location>
</feature>
<dbReference type="Gene3D" id="3.40.190.10">
    <property type="entry name" value="Periplasmic binding protein-like II"/>
    <property type="match status" value="2"/>
</dbReference>
<evidence type="ECO:0000259" key="5">
    <source>
        <dbReference type="PROSITE" id="PS50931"/>
    </source>
</evidence>
<reference evidence="7" key="1">
    <citation type="journal article" date="2019" name="Int. J. Syst. Evol. Microbiol.">
        <title>The Global Catalogue of Microorganisms (GCM) 10K type strain sequencing project: providing services to taxonomists for standard genome sequencing and annotation.</title>
        <authorList>
            <consortium name="The Broad Institute Genomics Platform"/>
            <consortium name="The Broad Institute Genome Sequencing Center for Infectious Disease"/>
            <person name="Wu L."/>
            <person name="Ma J."/>
        </authorList>
    </citation>
    <scope>NUCLEOTIDE SEQUENCE [LARGE SCALE GENOMIC DNA]</scope>
    <source>
        <strain evidence="7">CGMCC 4.7289</strain>
    </source>
</reference>
<dbReference type="EMBL" id="JBHSAY010000009">
    <property type="protein sequence ID" value="MFC4132550.1"/>
    <property type="molecule type" value="Genomic_DNA"/>
</dbReference>
<dbReference type="Pfam" id="PF03466">
    <property type="entry name" value="LysR_substrate"/>
    <property type="match status" value="1"/>
</dbReference>
<evidence type="ECO:0000256" key="4">
    <source>
        <dbReference type="ARBA" id="ARBA00023163"/>
    </source>
</evidence>
<keyword evidence="3" id="KW-0238">DNA-binding</keyword>
<keyword evidence="2" id="KW-0805">Transcription regulation</keyword>